<dbReference type="EnsemblBacteria" id="BAA29634">
    <property type="protein sequence ID" value="BAA29634"/>
    <property type="gene ID" value="BAA29634"/>
</dbReference>
<dbReference type="InterPro" id="IPR013217">
    <property type="entry name" value="Methyltransf_12"/>
</dbReference>
<evidence type="ECO:0000313" key="3">
    <source>
        <dbReference type="Proteomes" id="UP000000752"/>
    </source>
</evidence>
<dbReference type="KEGG" id="pho:PH0545"/>
<protein>
    <recommendedName>
        <fullName evidence="1">Methyltransferase type 12 domain-containing protein</fullName>
    </recommendedName>
</protein>
<gene>
    <name evidence="2" type="ordered locus">PH0545</name>
</gene>
<dbReference type="SMR" id="O58280"/>
<dbReference type="Pfam" id="PF08242">
    <property type="entry name" value="Methyltransf_12"/>
    <property type="match status" value="1"/>
</dbReference>
<dbReference type="PIR" id="E71168">
    <property type="entry name" value="E71168"/>
</dbReference>
<dbReference type="PANTHER" id="PTHR43861">
    <property type="entry name" value="TRANS-ACONITATE 2-METHYLTRANSFERASE-RELATED"/>
    <property type="match status" value="1"/>
</dbReference>
<keyword evidence="3" id="KW-1185">Reference proteome</keyword>
<evidence type="ECO:0000259" key="1">
    <source>
        <dbReference type="Pfam" id="PF08242"/>
    </source>
</evidence>
<dbReference type="STRING" id="70601.gene:9377482"/>
<evidence type="ECO:0000313" key="2">
    <source>
        <dbReference type="EMBL" id="BAA29634.1"/>
    </source>
</evidence>
<feature type="domain" description="Methyltransferase type 12" evidence="1">
    <location>
        <begin position="168"/>
        <end position="262"/>
    </location>
</feature>
<dbReference type="EMBL" id="BA000001">
    <property type="protein sequence ID" value="BAA29634.1"/>
    <property type="molecule type" value="Genomic_DNA"/>
</dbReference>
<name>O58280_PYRHO</name>
<dbReference type="SUPFAM" id="SSF53335">
    <property type="entry name" value="S-adenosyl-L-methionine-dependent methyltransferases"/>
    <property type="match status" value="1"/>
</dbReference>
<organism evidence="2 3">
    <name type="scientific">Pyrococcus horikoshii (strain ATCC 700860 / DSM 12428 / JCM 9974 / NBRC 100139 / OT-3)</name>
    <dbReference type="NCBI Taxonomy" id="70601"/>
    <lineage>
        <taxon>Archaea</taxon>
        <taxon>Methanobacteriati</taxon>
        <taxon>Methanobacteriota</taxon>
        <taxon>Thermococci</taxon>
        <taxon>Thermococcales</taxon>
        <taxon>Thermococcaceae</taxon>
        <taxon>Pyrococcus</taxon>
    </lineage>
</organism>
<dbReference type="InterPro" id="IPR029063">
    <property type="entry name" value="SAM-dependent_MTases_sf"/>
</dbReference>
<dbReference type="PANTHER" id="PTHR43861:SF1">
    <property type="entry name" value="TRANS-ACONITATE 2-METHYLTRANSFERASE"/>
    <property type="match status" value="1"/>
</dbReference>
<accession>O58280</accession>
<proteinExistence type="predicted"/>
<dbReference type="Gene3D" id="3.40.50.150">
    <property type="entry name" value="Vaccinia Virus protein VP39"/>
    <property type="match status" value="1"/>
</dbReference>
<dbReference type="AlphaFoldDB" id="O58280"/>
<dbReference type="eggNOG" id="arCOG05058">
    <property type="taxonomic scope" value="Archaea"/>
</dbReference>
<sequence>MFEMGIQELVKTIDTNINHMISLSVLNLAQLGIKYGIFKAVASRPSYEELLSQIPVPNKPLLKKLIEHLKALGIIEETPSNLILNGFSYVLKFPKEDYMLLLSDWIPIWEEIYKMVDFALISYSHPYVLMDFDKDADFWDIRLSSSFNKTYRDAIINLGEIREDSYILDLGCGSVSPAYFGKFISEDGKYVGVDYSPGLLEIARERVERNGLPAELKEMDVSLIRTRSKYDVAIMSFLLEYVRDREEVLGKVLEALDSGGKLIIVEAFRDEFENIQAMEFFESLNRSFVGYPAKAEIKKAILREGFDVSFEDYGKSILVVRKL</sequence>
<reference evidence="2 3" key="1">
    <citation type="journal article" date="1998" name="DNA Res.">
        <title>Complete sequence and gene organization of the genome of a hyper-thermophilic archaebacterium, Pyrococcus horikoshii OT3.</title>
        <authorList>
            <person name="Kawarabayasi Y."/>
            <person name="Sawada M."/>
            <person name="Horikawa H."/>
            <person name="Haikawa Y."/>
            <person name="Hino Y."/>
            <person name="Yamamoto S."/>
            <person name="Sekine M."/>
            <person name="Baba S."/>
            <person name="Kosugi H."/>
            <person name="Hosoyama A."/>
            <person name="Nagai Y."/>
            <person name="Sakai M."/>
            <person name="Ogura K."/>
            <person name="Otuka R."/>
            <person name="Nakazawa H."/>
            <person name="Takamiya M."/>
            <person name="Ohfuku Y."/>
            <person name="Funahashi T."/>
            <person name="Tanaka T."/>
            <person name="Kudoh Y."/>
            <person name="Yamazaki J."/>
            <person name="Kushida N."/>
            <person name="Oguchi A."/>
            <person name="Aoki K."/>
            <person name="Nakamura Y."/>
            <person name="Robb T.F."/>
            <person name="Horikoshi K."/>
            <person name="Masuchi Y."/>
            <person name="Shizuya H."/>
            <person name="Kikuchi H."/>
        </authorList>
    </citation>
    <scope>NUCLEOTIDE SEQUENCE [LARGE SCALE GENOMIC DNA]</scope>
    <source>
        <strain evidence="3">ATCC 700860 / DSM 12428 / JCM 9974 / NBRC 100139 / OT-3</strain>
    </source>
</reference>
<dbReference type="CDD" id="cd02440">
    <property type="entry name" value="AdoMet_MTases"/>
    <property type="match status" value="1"/>
</dbReference>
<dbReference type="Proteomes" id="UP000000752">
    <property type="component" value="Chromosome"/>
</dbReference>